<evidence type="ECO:0000259" key="8">
    <source>
        <dbReference type="Pfam" id="PF01494"/>
    </source>
</evidence>
<protein>
    <submittedName>
        <fullName evidence="9">Ubiquinone hydroxylase UbiL</fullName>
    </submittedName>
</protein>
<keyword evidence="9" id="KW-0830">Ubiquinone</keyword>
<dbReference type="InterPro" id="IPR002938">
    <property type="entry name" value="FAD-bd"/>
</dbReference>
<dbReference type="PANTHER" id="PTHR43876:SF7">
    <property type="entry name" value="UBIQUINONE BIOSYNTHESIS MONOOXYGENASE COQ6, MITOCHONDRIAL"/>
    <property type="match status" value="1"/>
</dbReference>
<evidence type="ECO:0000313" key="10">
    <source>
        <dbReference type="Proteomes" id="UP001055093"/>
    </source>
</evidence>
<organism evidence="9 10">
    <name type="scientific">Methylorubrum suomiense</name>
    <dbReference type="NCBI Taxonomy" id="144191"/>
    <lineage>
        <taxon>Bacteria</taxon>
        <taxon>Pseudomonadati</taxon>
        <taxon>Pseudomonadota</taxon>
        <taxon>Alphaproteobacteria</taxon>
        <taxon>Hyphomicrobiales</taxon>
        <taxon>Methylobacteriaceae</taxon>
        <taxon>Methylorubrum</taxon>
    </lineage>
</organism>
<comment type="similarity">
    <text evidence="3">Belongs to the UbiH/COQ6 family.</text>
</comment>
<dbReference type="Gene3D" id="3.50.50.60">
    <property type="entry name" value="FAD/NAD(P)-binding domain"/>
    <property type="match status" value="2"/>
</dbReference>
<dbReference type="Pfam" id="PF01494">
    <property type="entry name" value="FAD_binding_3"/>
    <property type="match status" value="1"/>
</dbReference>
<evidence type="ECO:0000256" key="1">
    <source>
        <dbReference type="ARBA" id="ARBA00001974"/>
    </source>
</evidence>
<dbReference type="Proteomes" id="UP001055093">
    <property type="component" value="Unassembled WGS sequence"/>
</dbReference>
<dbReference type="NCBIfam" id="TIGR01988">
    <property type="entry name" value="Ubi-OHases"/>
    <property type="match status" value="1"/>
</dbReference>
<keyword evidence="4" id="KW-0285">Flavoprotein</keyword>
<name>A0ABQ4UZB2_9HYPH</name>
<dbReference type="EMBL" id="BPRE01000010">
    <property type="protein sequence ID" value="GJE76704.1"/>
    <property type="molecule type" value="Genomic_DNA"/>
</dbReference>
<accession>A0ABQ4UZB2</accession>
<reference evidence="9" key="2">
    <citation type="submission" date="2021-08" db="EMBL/GenBank/DDBJ databases">
        <authorList>
            <person name="Tani A."/>
            <person name="Ola A."/>
            <person name="Ogura Y."/>
            <person name="Katsura K."/>
            <person name="Hayashi T."/>
        </authorList>
    </citation>
    <scope>NUCLEOTIDE SEQUENCE</scope>
    <source>
        <strain evidence="9">DSM 14458</strain>
    </source>
</reference>
<reference evidence="9" key="1">
    <citation type="journal article" date="2021" name="Front. Microbiol.">
        <title>Comprehensive Comparative Genomics and Phenotyping of Methylobacterium Species.</title>
        <authorList>
            <person name="Alessa O."/>
            <person name="Ogura Y."/>
            <person name="Fujitani Y."/>
            <person name="Takami H."/>
            <person name="Hayashi T."/>
            <person name="Sahin N."/>
            <person name="Tani A."/>
        </authorList>
    </citation>
    <scope>NUCLEOTIDE SEQUENCE</scope>
    <source>
        <strain evidence="9">DSM 14458</strain>
    </source>
</reference>
<evidence type="ECO:0000256" key="4">
    <source>
        <dbReference type="ARBA" id="ARBA00022630"/>
    </source>
</evidence>
<proteinExistence type="inferred from homology"/>
<keyword evidence="10" id="KW-1185">Reference proteome</keyword>
<feature type="domain" description="FAD-binding" evidence="8">
    <location>
        <begin position="14"/>
        <end position="357"/>
    </location>
</feature>
<sequence length="422" mass="44347">MGEMDRRSGSRRLVVAGAGLPGLTLAVALKQAHGPALDLAVCDPGLPAGATRHRGRAYAVAAGPRRMLERLGLWARIAPAAEPMRRLVITDSRVGDPVRPVFLTFGDGTDAAPIEGEPFAHMVEAEPMAAALLDAARDAGVRLVPKGLRAAVPEAGGIRAMFGDETSEKVSLVVAADGARSALREAAQIGWVGWSYPQSGIVATVRHSRDHEGRAFEHFLPSGPFAILPLRAGGELGHRSSIVWTERSADVPALLGGDAAETLGEIERRFGAELGRIDLEHGPSAHPLAFGIARSFRAQRLALLGDAAHVIHPVAGQGLNLGLAGAAALAEAVTEALRLGLDPGTDDVLKTYERARRFDTVAMAAATDGLNRLFSNGSMTLRLSRDLGLGLVDRLPGLKTFFIGQAAGRRAQGPRLLRGEAL</sequence>
<evidence type="ECO:0000256" key="3">
    <source>
        <dbReference type="ARBA" id="ARBA00005349"/>
    </source>
</evidence>
<comment type="cofactor">
    <cofactor evidence="1">
        <name>FAD</name>
        <dbReference type="ChEBI" id="CHEBI:57692"/>
    </cofactor>
</comment>
<dbReference type="InterPro" id="IPR036188">
    <property type="entry name" value="FAD/NAD-bd_sf"/>
</dbReference>
<evidence type="ECO:0000256" key="7">
    <source>
        <dbReference type="ARBA" id="ARBA00023033"/>
    </source>
</evidence>
<dbReference type="InterPro" id="IPR051205">
    <property type="entry name" value="UbiH/COQ6_monooxygenase"/>
</dbReference>
<evidence type="ECO:0000256" key="5">
    <source>
        <dbReference type="ARBA" id="ARBA00022827"/>
    </source>
</evidence>
<comment type="caution">
    <text evidence="9">The sequence shown here is derived from an EMBL/GenBank/DDBJ whole genome shotgun (WGS) entry which is preliminary data.</text>
</comment>
<keyword evidence="5" id="KW-0274">FAD</keyword>
<evidence type="ECO:0000313" key="9">
    <source>
        <dbReference type="EMBL" id="GJE76704.1"/>
    </source>
</evidence>
<evidence type="ECO:0000256" key="6">
    <source>
        <dbReference type="ARBA" id="ARBA00023002"/>
    </source>
</evidence>
<dbReference type="SUPFAM" id="SSF51905">
    <property type="entry name" value="FAD/NAD(P)-binding domain"/>
    <property type="match status" value="1"/>
</dbReference>
<evidence type="ECO:0000256" key="2">
    <source>
        <dbReference type="ARBA" id="ARBA00004749"/>
    </source>
</evidence>
<dbReference type="PRINTS" id="PR00420">
    <property type="entry name" value="RNGMNOXGNASE"/>
</dbReference>
<keyword evidence="7" id="KW-0503">Monooxygenase</keyword>
<dbReference type="PANTHER" id="PTHR43876">
    <property type="entry name" value="UBIQUINONE BIOSYNTHESIS MONOOXYGENASE COQ6, MITOCHONDRIAL"/>
    <property type="match status" value="1"/>
</dbReference>
<dbReference type="InterPro" id="IPR010971">
    <property type="entry name" value="UbiH/COQ6"/>
</dbReference>
<comment type="pathway">
    <text evidence="2">Cofactor biosynthesis; ubiquinone biosynthesis.</text>
</comment>
<keyword evidence="6" id="KW-0560">Oxidoreductase</keyword>
<gene>
    <name evidence="9" type="primary">ubiL_2</name>
    <name evidence="9" type="ORF">BGCPKDLD_3302</name>
</gene>